<dbReference type="RefSeq" id="XP_007604206.1">
    <property type="nucleotide sequence ID" value="XM_007604144.1"/>
</dbReference>
<feature type="compositionally biased region" description="Basic and acidic residues" evidence="1">
    <location>
        <begin position="72"/>
        <end position="88"/>
    </location>
</feature>
<evidence type="ECO:0000313" key="3">
    <source>
        <dbReference type="EMBL" id="ELA42114.1"/>
    </source>
</evidence>
<dbReference type="PROSITE" id="PS50003">
    <property type="entry name" value="PH_DOMAIN"/>
    <property type="match status" value="1"/>
</dbReference>
<dbReference type="InterPro" id="IPR011993">
    <property type="entry name" value="PH-like_dom_sf"/>
</dbReference>
<feature type="compositionally biased region" description="Basic and acidic residues" evidence="1">
    <location>
        <begin position="98"/>
        <end position="125"/>
    </location>
</feature>
<dbReference type="VEuPathDB" id="MicrosporidiaDB:VICG_00755"/>
<protein>
    <recommendedName>
        <fullName evidence="2">PH domain-containing protein</fullName>
    </recommendedName>
</protein>
<feature type="region of interest" description="Disordered" evidence="1">
    <location>
        <begin position="175"/>
        <end position="219"/>
    </location>
</feature>
<dbReference type="InterPro" id="IPR001849">
    <property type="entry name" value="PH_domain"/>
</dbReference>
<feature type="compositionally biased region" description="Basic and acidic residues" evidence="1">
    <location>
        <begin position="1"/>
        <end position="20"/>
    </location>
</feature>
<dbReference type="InParanoid" id="L2GND8"/>
<dbReference type="OrthoDB" id="73919at2759"/>
<gene>
    <name evidence="3" type="ORF">VICG_00755</name>
</gene>
<keyword evidence="4" id="KW-1185">Reference proteome</keyword>
<accession>L2GND8</accession>
<evidence type="ECO:0000313" key="4">
    <source>
        <dbReference type="Proteomes" id="UP000011082"/>
    </source>
</evidence>
<dbReference type="STRING" id="993615.L2GND8"/>
<dbReference type="HOGENOM" id="CLU_759112_0_0_1"/>
<sequence length="365" mass="40544">MAEKKDDSDKTLKIQTDEKNLAPLAGPAQEEPVKPAVIAAKGNNTGKKTEVILPQETTNLAPLGGPMEAEEETKKVVIKEASKEKEASNTKPSSENMAAHEKRDKEMESNMKDKAGTSKKPEDKMAYPGSNTQKTCAKCSRDAKTCRCAENIHKPENGGVFNKENKCTRCNTSSCKCSTSNKSMGSSLSDSMSLHSSSSGRPVMPAPSKSNLQSRAERPNTQVRIDENKNRNHRVGDSSGTGFAPCKLENPDSGSVIHELRRKNSVIAEGFIYKKRAFFFCFWVKKYFVLLRTGELMWLEEDGTGSGYGNWNIKRATAFNKLDYDGYSHPHRLTYSVESSTGYLAFDTDAERNYWFDMLQDVSRS</sequence>
<organism evidence="3 4">
    <name type="scientific">Vittaforma corneae (strain ATCC 50505)</name>
    <name type="common">Microsporidian parasite</name>
    <name type="synonym">Nosema corneum</name>
    <dbReference type="NCBI Taxonomy" id="993615"/>
    <lineage>
        <taxon>Eukaryota</taxon>
        <taxon>Fungi</taxon>
        <taxon>Fungi incertae sedis</taxon>
        <taxon>Microsporidia</taxon>
        <taxon>Nosematidae</taxon>
        <taxon>Vittaforma</taxon>
    </lineage>
</organism>
<name>L2GND8_VITCO</name>
<feature type="region of interest" description="Disordered" evidence="1">
    <location>
        <begin position="1"/>
        <end position="33"/>
    </location>
</feature>
<evidence type="ECO:0000259" key="2">
    <source>
        <dbReference type="PROSITE" id="PS50003"/>
    </source>
</evidence>
<proteinExistence type="predicted"/>
<dbReference type="Gene3D" id="2.30.29.30">
    <property type="entry name" value="Pleckstrin-homology domain (PH domain)/Phosphotyrosine-binding domain (PTB)"/>
    <property type="match status" value="1"/>
</dbReference>
<reference evidence="4" key="1">
    <citation type="submission" date="2011-05" db="EMBL/GenBank/DDBJ databases">
        <title>The genome sequence of Vittaforma corneae strain ATCC 50505.</title>
        <authorList>
            <consortium name="The Broad Institute Genome Sequencing Platform"/>
            <person name="Cuomo C."/>
            <person name="Didier E."/>
            <person name="Bowers L."/>
            <person name="Young S.K."/>
            <person name="Zeng Q."/>
            <person name="Gargeya S."/>
            <person name="Fitzgerald M."/>
            <person name="Haas B."/>
            <person name="Abouelleil A."/>
            <person name="Alvarado L."/>
            <person name="Arachchi H.M."/>
            <person name="Berlin A."/>
            <person name="Chapman S.B."/>
            <person name="Gearin G."/>
            <person name="Goldberg J."/>
            <person name="Griggs A."/>
            <person name="Gujja S."/>
            <person name="Hansen M."/>
            <person name="Heiman D."/>
            <person name="Howarth C."/>
            <person name="Larimer J."/>
            <person name="Lui A."/>
            <person name="MacDonald P.J.P."/>
            <person name="McCowen C."/>
            <person name="Montmayeur A."/>
            <person name="Murphy C."/>
            <person name="Neiman D."/>
            <person name="Pearson M."/>
            <person name="Priest M."/>
            <person name="Roberts A."/>
            <person name="Saif S."/>
            <person name="Shea T."/>
            <person name="Sisk P."/>
            <person name="Stolte C."/>
            <person name="Sykes S."/>
            <person name="Wortman J."/>
            <person name="Nusbaum C."/>
            <person name="Birren B."/>
        </authorList>
    </citation>
    <scope>NUCLEOTIDE SEQUENCE [LARGE SCALE GENOMIC DNA]</scope>
    <source>
        <strain evidence="4">ATCC 50505</strain>
    </source>
</reference>
<feature type="compositionally biased region" description="Low complexity" evidence="1">
    <location>
        <begin position="175"/>
        <end position="200"/>
    </location>
</feature>
<dbReference type="Proteomes" id="UP000011082">
    <property type="component" value="Unassembled WGS sequence"/>
</dbReference>
<feature type="domain" description="PH" evidence="2">
    <location>
        <begin position="265"/>
        <end position="364"/>
    </location>
</feature>
<dbReference type="SUPFAM" id="SSF50729">
    <property type="entry name" value="PH domain-like"/>
    <property type="match status" value="1"/>
</dbReference>
<dbReference type="AlphaFoldDB" id="L2GND8"/>
<dbReference type="GeneID" id="19881471"/>
<feature type="region of interest" description="Disordered" evidence="1">
    <location>
        <begin position="48"/>
        <end position="134"/>
    </location>
</feature>
<evidence type="ECO:0000256" key="1">
    <source>
        <dbReference type="SAM" id="MobiDB-lite"/>
    </source>
</evidence>
<feature type="compositionally biased region" description="Polar residues" evidence="1">
    <location>
        <begin position="208"/>
        <end position="219"/>
    </location>
</feature>
<dbReference type="EMBL" id="JH370134">
    <property type="protein sequence ID" value="ELA42114.1"/>
    <property type="molecule type" value="Genomic_DNA"/>
</dbReference>